<keyword evidence="2" id="KW-1185">Reference proteome</keyword>
<organism evidence="1 2">
    <name type="scientific">Dendronalium phyllosphericum CENA369</name>
    <dbReference type="NCBI Taxonomy" id="1725256"/>
    <lineage>
        <taxon>Bacteria</taxon>
        <taxon>Bacillati</taxon>
        <taxon>Cyanobacteriota</taxon>
        <taxon>Cyanophyceae</taxon>
        <taxon>Nostocales</taxon>
        <taxon>Nostocaceae</taxon>
        <taxon>Dendronalium</taxon>
        <taxon>Dendronalium phyllosphericum</taxon>
    </lineage>
</organism>
<accession>A0A8J7LJ53</accession>
<dbReference type="RefSeq" id="WP_214435978.1">
    <property type="nucleotide sequence ID" value="NZ_CAWPUQ010000211.1"/>
</dbReference>
<evidence type="ECO:0000313" key="2">
    <source>
        <dbReference type="Proteomes" id="UP000662314"/>
    </source>
</evidence>
<name>A0A8J7LJ53_9NOST</name>
<evidence type="ECO:0000313" key="1">
    <source>
        <dbReference type="EMBL" id="MBH8577279.1"/>
    </source>
</evidence>
<protein>
    <submittedName>
        <fullName evidence="1">Uncharacterized protein</fullName>
    </submittedName>
</protein>
<dbReference type="AlphaFoldDB" id="A0A8J7LJ53"/>
<proteinExistence type="predicted"/>
<comment type="caution">
    <text evidence="1">The sequence shown here is derived from an EMBL/GenBank/DDBJ whole genome shotgun (WGS) entry which is preliminary data.</text>
</comment>
<dbReference type="EMBL" id="JAECZA010000277">
    <property type="protein sequence ID" value="MBH8577279.1"/>
    <property type="molecule type" value="Genomic_DNA"/>
</dbReference>
<gene>
    <name evidence="1" type="ORF">I8752_30790</name>
</gene>
<dbReference type="Proteomes" id="UP000662314">
    <property type="component" value="Unassembled WGS sequence"/>
</dbReference>
<sequence length="91" mass="10357">MKDYICQLFAENVKLPLAEIFEHDLTLSEIVARSEQLQNSIDLMEVFAKISNTIKKQYGTDIRLPAFSLDTKISTVLEVLLQEVDKVQTSP</sequence>
<reference evidence="1 2" key="1">
    <citation type="journal article" date="2021" name="Int. J. Syst. Evol. Microbiol.">
        <title>Amazonocrinis nigriterrae gen. nov., sp. nov., Atlanticothrix silvestris gen. nov., sp. nov. and Dendronalium phyllosphericum gen. nov., sp. nov., nostocacean cyanobacteria from Brazilian environments.</title>
        <authorList>
            <person name="Alvarenga D.O."/>
            <person name="Andreote A.P.D."/>
            <person name="Branco L.H.Z."/>
            <person name="Delbaje E."/>
            <person name="Cruz R.B."/>
            <person name="Varani A.M."/>
            <person name="Fiore M.F."/>
        </authorList>
    </citation>
    <scope>NUCLEOTIDE SEQUENCE [LARGE SCALE GENOMIC DNA]</scope>
    <source>
        <strain evidence="1 2">CENA369</strain>
    </source>
</reference>